<dbReference type="AlphaFoldDB" id="A0A317U6H6"/>
<dbReference type="EMBL" id="QHJG01000004">
    <property type="protein sequence ID" value="PWY57069.1"/>
    <property type="molecule type" value="Genomic_DNA"/>
</dbReference>
<protein>
    <submittedName>
        <fullName evidence="1">Uncharacterized protein</fullName>
    </submittedName>
</protein>
<evidence type="ECO:0000313" key="1">
    <source>
        <dbReference type="EMBL" id="PWY57069.1"/>
    </source>
</evidence>
<proteinExistence type="predicted"/>
<sequence>MSVHYGTGSDEDLVLISPHLSKLPKKHEKNYFFPKLGPNIVGFANNQVVVNFIVQMFGPGTVIVGRQRLVAC</sequence>
<gene>
    <name evidence="1" type="ORF">DGG96_03530</name>
</gene>
<organism evidence="1 2">
    <name type="scientific">Legionella qingyii</name>
    <dbReference type="NCBI Taxonomy" id="2184757"/>
    <lineage>
        <taxon>Bacteria</taxon>
        <taxon>Pseudomonadati</taxon>
        <taxon>Pseudomonadota</taxon>
        <taxon>Gammaproteobacteria</taxon>
        <taxon>Legionellales</taxon>
        <taxon>Legionellaceae</taxon>
        <taxon>Legionella</taxon>
    </lineage>
</organism>
<dbReference type="Proteomes" id="UP000247152">
    <property type="component" value="Unassembled WGS sequence"/>
</dbReference>
<accession>A0A317U6H6</accession>
<name>A0A317U6H6_9GAMM</name>
<comment type="caution">
    <text evidence="1">The sequence shown here is derived from an EMBL/GenBank/DDBJ whole genome shotgun (WGS) entry which is preliminary data.</text>
</comment>
<reference evidence="1 2" key="1">
    <citation type="submission" date="2018-05" db="EMBL/GenBank/DDBJ databases">
        <title>Legionella qingyii sp.nov., whole genome shotgun sequence.</title>
        <authorList>
            <person name="Wu H."/>
            <person name="Zhu Q."/>
            <person name="Hu C."/>
        </authorList>
    </citation>
    <scope>NUCLEOTIDE SEQUENCE [LARGE SCALE GENOMIC DNA]</scope>
    <source>
        <strain evidence="1 2">HEB18</strain>
    </source>
</reference>
<evidence type="ECO:0000313" key="2">
    <source>
        <dbReference type="Proteomes" id="UP000247152"/>
    </source>
</evidence>